<dbReference type="AlphaFoldDB" id="A0A814HGG4"/>
<dbReference type="EMBL" id="CAJNOR010000797">
    <property type="protein sequence ID" value="CAF1009736.1"/>
    <property type="molecule type" value="Genomic_DNA"/>
</dbReference>
<accession>A0A814HGG4</accession>
<dbReference type="Proteomes" id="UP000663828">
    <property type="component" value="Unassembled WGS sequence"/>
</dbReference>
<reference evidence="1" key="1">
    <citation type="submission" date="2021-02" db="EMBL/GenBank/DDBJ databases">
        <authorList>
            <person name="Nowell W R."/>
        </authorList>
    </citation>
    <scope>NUCLEOTIDE SEQUENCE</scope>
</reference>
<comment type="caution">
    <text evidence="1">The sequence shown here is derived from an EMBL/GenBank/DDBJ whole genome shotgun (WGS) entry which is preliminary data.</text>
</comment>
<evidence type="ECO:0000313" key="1">
    <source>
        <dbReference type="EMBL" id="CAF1009736.1"/>
    </source>
</evidence>
<sequence length="122" mass="14431">MNMNSVKPISIADDWFMTQSFIFPRGALTSINLSEELINCVRYEEEEYNKLLHKYHLTVDLLDQREKDMSERLTTLNDFYTKVTNINQIDLLKDLLNSSMWSNLYKLTTNLENLCLKPSQQF</sequence>
<keyword evidence="2" id="KW-1185">Reference proteome</keyword>
<protein>
    <submittedName>
        <fullName evidence="1">Uncharacterized protein</fullName>
    </submittedName>
</protein>
<organism evidence="1 2">
    <name type="scientific">Adineta ricciae</name>
    <name type="common">Rotifer</name>
    <dbReference type="NCBI Taxonomy" id="249248"/>
    <lineage>
        <taxon>Eukaryota</taxon>
        <taxon>Metazoa</taxon>
        <taxon>Spiralia</taxon>
        <taxon>Gnathifera</taxon>
        <taxon>Rotifera</taxon>
        <taxon>Eurotatoria</taxon>
        <taxon>Bdelloidea</taxon>
        <taxon>Adinetida</taxon>
        <taxon>Adinetidae</taxon>
        <taxon>Adineta</taxon>
    </lineage>
</organism>
<proteinExistence type="predicted"/>
<name>A0A814HGG4_ADIRI</name>
<evidence type="ECO:0000313" key="2">
    <source>
        <dbReference type="Proteomes" id="UP000663828"/>
    </source>
</evidence>
<gene>
    <name evidence="1" type="ORF">XAT740_LOCUS13655</name>
</gene>